<organism evidence="1 2">
    <name type="scientific">Eretmocerus hayati</name>
    <dbReference type="NCBI Taxonomy" id="131215"/>
    <lineage>
        <taxon>Eukaryota</taxon>
        <taxon>Metazoa</taxon>
        <taxon>Ecdysozoa</taxon>
        <taxon>Arthropoda</taxon>
        <taxon>Hexapoda</taxon>
        <taxon>Insecta</taxon>
        <taxon>Pterygota</taxon>
        <taxon>Neoptera</taxon>
        <taxon>Endopterygota</taxon>
        <taxon>Hymenoptera</taxon>
        <taxon>Apocrita</taxon>
        <taxon>Proctotrupomorpha</taxon>
        <taxon>Chalcidoidea</taxon>
        <taxon>Aphelinidae</taxon>
        <taxon>Aphelininae</taxon>
        <taxon>Eretmocerus</taxon>
    </lineage>
</organism>
<accession>A0ACC2PPF6</accession>
<name>A0ACC2PPF6_9HYME</name>
<reference evidence="1" key="1">
    <citation type="submission" date="2023-04" db="EMBL/GenBank/DDBJ databases">
        <title>A chromosome-level genome assembly of the parasitoid wasp Eretmocerus hayati.</title>
        <authorList>
            <person name="Zhong Y."/>
            <person name="Liu S."/>
            <person name="Liu Y."/>
        </authorList>
    </citation>
    <scope>NUCLEOTIDE SEQUENCE</scope>
    <source>
        <strain evidence="1">ZJU_SS_LIU_2023</strain>
    </source>
</reference>
<keyword evidence="2" id="KW-1185">Reference proteome</keyword>
<sequence length="413" mass="45598">MLLGNHDPAGSRQTHPHESESHEEERRRLGGAHIRNMDGPWTYFNFTTQESTEMMQLLLPATIHGHTDDLAPNPGEPDGTDEHRRYNENTCTSAKTKNLHTPVSRVQNNESDPEEATPQPQGSAIDPAKKNPVAATKRKRINATVRRRNIRRVRMLESHTRENPMKAAEPREFSSVYGLTSHGKSTMHHIYRNYRSPTRRWLAGAPGGWWPSDVESASSDEKYTEEVRVPRLQRRTPCARIAPYGSVVPSREPQPTALRHGPQAPEGESPMLPHGSFAPHAEEPLDTQQLERSFGSLSTIAFASDDDSEARTTRPVMTSSSSAYGSASEEGGDGPTATSERPPNAQARPTRSGDHAPITHVHRRTRAKRAARNAAWAWPVSDPPTTIEVIDLASDTEEPSTSVTCPPANAMPA</sequence>
<evidence type="ECO:0000313" key="1">
    <source>
        <dbReference type="EMBL" id="KAJ8685277.1"/>
    </source>
</evidence>
<proteinExistence type="predicted"/>
<evidence type="ECO:0000313" key="2">
    <source>
        <dbReference type="Proteomes" id="UP001239111"/>
    </source>
</evidence>
<gene>
    <name evidence="1" type="ORF">QAD02_021070</name>
</gene>
<comment type="caution">
    <text evidence="1">The sequence shown here is derived from an EMBL/GenBank/DDBJ whole genome shotgun (WGS) entry which is preliminary data.</text>
</comment>
<dbReference type="EMBL" id="CM056741">
    <property type="protein sequence ID" value="KAJ8685277.1"/>
    <property type="molecule type" value="Genomic_DNA"/>
</dbReference>
<dbReference type="Proteomes" id="UP001239111">
    <property type="component" value="Chromosome 1"/>
</dbReference>
<protein>
    <submittedName>
        <fullName evidence="1">Uncharacterized protein</fullName>
    </submittedName>
</protein>